<dbReference type="InterPro" id="IPR044577">
    <property type="entry name" value="HIPP4/7/8/17/18/19"/>
</dbReference>
<feature type="compositionally biased region" description="Basic and acidic residues" evidence="4">
    <location>
        <begin position="65"/>
        <end position="74"/>
    </location>
</feature>
<evidence type="ECO:0000256" key="3">
    <source>
        <dbReference type="ARBA" id="ARBA00024045"/>
    </source>
</evidence>
<feature type="region of interest" description="Disordered" evidence="4">
    <location>
        <begin position="23"/>
        <end position="96"/>
    </location>
</feature>
<reference evidence="5" key="1">
    <citation type="submission" date="2022-05" db="EMBL/GenBank/DDBJ databases">
        <title>The Musa troglodytarum L. genome provides insights into the mechanism of non-climacteric behaviour and enrichment of carotenoids.</title>
        <authorList>
            <person name="Wang J."/>
        </authorList>
    </citation>
    <scope>NUCLEOTIDE SEQUENCE</scope>
    <source>
        <tissue evidence="5">Leaf</tissue>
    </source>
</reference>
<evidence type="ECO:0000256" key="1">
    <source>
        <dbReference type="ARBA" id="ARBA00022723"/>
    </source>
</evidence>
<feature type="non-terminal residue" evidence="5">
    <location>
        <position position="235"/>
    </location>
</feature>
<evidence type="ECO:0000313" key="5">
    <source>
        <dbReference type="EMBL" id="URE08579.1"/>
    </source>
</evidence>
<feature type="compositionally biased region" description="Basic and acidic residues" evidence="4">
    <location>
        <begin position="146"/>
        <end position="155"/>
    </location>
</feature>
<dbReference type="Proteomes" id="UP001055439">
    <property type="component" value="Chromosome 6"/>
</dbReference>
<dbReference type="PANTHER" id="PTHR46195">
    <property type="entry name" value="HEAVY METAL-ASSOCIATED ISOPRENYLATED PLANT PROTEIN 7"/>
    <property type="match status" value="1"/>
</dbReference>
<dbReference type="AlphaFoldDB" id="A0A9E7G575"/>
<keyword evidence="6" id="KW-1185">Reference proteome</keyword>
<keyword evidence="2" id="KW-0449">Lipoprotein</keyword>
<organism evidence="5 6">
    <name type="scientific">Musa troglodytarum</name>
    <name type="common">fe'i banana</name>
    <dbReference type="NCBI Taxonomy" id="320322"/>
    <lineage>
        <taxon>Eukaryota</taxon>
        <taxon>Viridiplantae</taxon>
        <taxon>Streptophyta</taxon>
        <taxon>Embryophyta</taxon>
        <taxon>Tracheophyta</taxon>
        <taxon>Spermatophyta</taxon>
        <taxon>Magnoliopsida</taxon>
        <taxon>Liliopsida</taxon>
        <taxon>Zingiberales</taxon>
        <taxon>Musaceae</taxon>
        <taxon>Musa</taxon>
    </lineage>
</organism>
<feature type="compositionally biased region" description="Basic and acidic residues" evidence="4">
    <location>
        <begin position="84"/>
        <end position="95"/>
    </location>
</feature>
<comment type="similarity">
    <text evidence="3">Belongs to the HIPP family.</text>
</comment>
<proteinExistence type="inferred from homology"/>
<evidence type="ECO:0000256" key="4">
    <source>
        <dbReference type="SAM" id="MobiDB-lite"/>
    </source>
</evidence>
<gene>
    <name evidence="5" type="ORF">MUK42_03864</name>
</gene>
<sequence length="235" mass="25933">MCEDGAAVPQWLTRHREIRAEEVVADSRTHREEGRGGSDEVAERVQKKNGRKVELFSPLPPPPQPEKKEQEKRKSTCTATPSPRDQEKASEDESMKGGIFLVETGVQTAEPDLKSSEVTVKGAFFSASPVANVHKRTEKKAAVAKQETEEKTKAEHGHRRCLVGVQQASHPVRGPKDQNTNDVLEISMDEVISISVSQKKPRQLLLTTRAAIHVSALESKCDNNNSCTNKHPSLS</sequence>
<feature type="region of interest" description="Disordered" evidence="4">
    <location>
        <begin position="131"/>
        <end position="160"/>
    </location>
</feature>
<evidence type="ECO:0000256" key="2">
    <source>
        <dbReference type="ARBA" id="ARBA00023289"/>
    </source>
</evidence>
<evidence type="ECO:0000313" key="6">
    <source>
        <dbReference type="Proteomes" id="UP001055439"/>
    </source>
</evidence>
<dbReference type="EMBL" id="CP097508">
    <property type="protein sequence ID" value="URE08579.1"/>
    <property type="molecule type" value="Genomic_DNA"/>
</dbReference>
<dbReference type="PANTHER" id="PTHR46195:SF7">
    <property type="entry name" value="OS07G0298900 PROTEIN"/>
    <property type="match status" value="1"/>
</dbReference>
<accession>A0A9E7G575</accession>
<name>A0A9E7G575_9LILI</name>
<keyword evidence="2" id="KW-0636">Prenylation</keyword>
<keyword evidence="1" id="KW-0479">Metal-binding</keyword>
<dbReference type="OrthoDB" id="1002414at2759"/>
<dbReference type="GO" id="GO:0046872">
    <property type="term" value="F:metal ion binding"/>
    <property type="evidence" value="ECO:0007669"/>
    <property type="project" value="UniProtKB-KW"/>
</dbReference>
<feature type="compositionally biased region" description="Basic and acidic residues" evidence="4">
    <location>
        <begin position="23"/>
        <end position="54"/>
    </location>
</feature>
<protein>
    <submittedName>
        <fullName evidence="5">Heavy-metal-associated domain</fullName>
    </submittedName>
</protein>